<dbReference type="Pfam" id="PF03098">
    <property type="entry name" value="An_peroxidase"/>
    <property type="match status" value="1"/>
</dbReference>
<dbReference type="Proteomes" id="UP001241758">
    <property type="component" value="Unassembled WGS sequence"/>
</dbReference>
<evidence type="ECO:0000313" key="6">
    <source>
        <dbReference type="Proteomes" id="UP001241758"/>
    </source>
</evidence>
<evidence type="ECO:0000256" key="2">
    <source>
        <dbReference type="ARBA" id="ARBA00022525"/>
    </source>
</evidence>
<keyword evidence="5" id="KW-0575">Peroxidase</keyword>
<keyword evidence="3" id="KW-0325">Glycoprotein</keyword>
<comment type="subcellular location">
    <subcellularLocation>
        <location evidence="1">Secreted</location>
    </subcellularLocation>
</comment>
<dbReference type="EMBL" id="JASCTH010000010">
    <property type="protein sequence ID" value="MDI6100395.1"/>
    <property type="molecule type" value="Genomic_DNA"/>
</dbReference>
<dbReference type="SUPFAM" id="SSF48113">
    <property type="entry name" value="Heme-dependent peroxidases"/>
    <property type="match status" value="1"/>
</dbReference>
<keyword evidence="5" id="KW-0560">Oxidoreductase</keyword>
<proteinExistence type="predicted"/>
<dbReference type="InterPro" id="IPR010255">
    <property type="entry name" value="Haem_peroxidase_sf"/>
</dbReference>
<dbReference type="PANTHER" id="PTHR11475:SF4">
    <property type="entry name" value="CHORION PEROXIDASE"/>
    <property type="match status" value="1"/>
</dbReference>
<dbReference type="Gene3D" id="1.10.640.10">
    <property type="entry name" value="Haem peroxidase domain superfamily, animal type"/>
    <property type="match status" value="1"/>
</dbReference>
<evidence type="ECO:0000256" key="3">
    <source>
        <dbReference type="ARBA" id="ARBA00023180"/>
    </source>
</evidence>
<dbReference type="GO" id="GO:0004601">
    <property type="term" value="F:peroxidase activity"/>
    <property type="evidence" value="ECO:0007669"/>
    <property type="project" value="UniProtKB-KW"/>
</dbReference>
<evidence type="ECO:0000256" key="1">
    <source>
        <dbReference type="ARBA" id="ARBA00004613"/>
    </source>
</evidence>
<dbReference type="PROSITE" id="PS50292">
    <property type="entry name" value="PEROXIDASE_3"/>
    <property type="match status" value="1"/>
</dbReference>
<keyword evidence="2" id="KW-0964">Secreted</keyword>
<accession>A0ABT6WKY3</accession>
<evidence type="ECO:0000313" key="5">
    <source>
        <dbReference type="EMBL" id="MDI6100395.1"/>
    </source>
</evidence>
<sequence>MSTPAASGHGRHELRGLRQLPGSRLPQGRFGRMFPHLPALHLSDGQLDAVAGVMAEVDARDPAGDNDRIPSGYTYLGQFVDHDLTFDPVSSLTRQADPDALVDFRSPRFDLDNVYGRGPADQPYLYDFDAPGRLLVGRHDDELDLPRNEQQVALIGDPRNDENVFVSQLHLTMQLFHNQVIDRLDEFPEQARPDETRFTTAQRIVRWHYQWLVVHDFLRRIVGDATLGDVLREEPLIGGGRPVEQVRLRFFRWRNDAFMPVEFSVAAYRFGHSMVRARYSLNTFVSGLPIFTSASSRAEPLAHFGGFRQLPPHWQIEWRRLFPLAGADPALVQPARLIDTRLAPPLLNMPPEQVASGTRNLALRNLTRGVRLGLPSGQDVARLMGLPVLTAAELELPEPGPAPLWYYLLREARLIAEGRHLGPAGGRIVAEVILGLLSQDPGSYLRVEPGWRPFLPSAVAGDFTMPDLIAFTGFGLDEVTGPAS</sequence>
<organism evidence="5 6">
    <name type="scientific">Actinoplanes sandaracinus</name>
    <dbReference type="NCBI Taxonomy" id="3045177"/>
    <lineage>
        <taxon>Bacteria</taxon>
        <taxon>Bacillati</taxon>
        <taxon>Actinomycetota</taxon>
        <taxon>Actinomycetes</taxon>
        <taxon>Micromonosporales</taxon>
        <taxon>Micromonosporaceae</taxon>
        <taxon>Actinoplanes</taxon>
    </lineage>
</organism>
<name>A0ABT6WKY3_9ACTN</name>
<dbReference type="InterPro" id="IPR019791">
    <property type="entry name" value="Haem_peroxidase_animal"/>
</dbReference>
<keyword evidence="6" id="KW-1185">Reference proteome</keyword>
<dbReference type="CDD" id="cd09819">
    <property type="entry name" value="An_peroxidase_bacterial_1"/>
    <property type="match status" value="1"/>
</dbReference>
<dbReference type="InterPro" id="IPR037120">
    <property type="entry name" value="Haem_peroxidase_sf_animal"/>
</dbReference>
<reference evidence="5 6" key="1">
    <citation type="submission" date="2023-05" db="EMBL/GenBank/DDBJ databases">
        <title>Actinoplanes sp. NEAU-A12 genome sequencing.</title>
        <authorList>
            <person name="Wang Z.-S."/>
        </authorList>
    </citation>
    <scope>NUCLEOTIDE SEQUENCE [LARGE SCALE GENOMIC DNA]</scope>
    <source>
        <strain evidence="5 6">NEAU-A12</strain>
    </source>
</reference>
<comment type="caution">
    <text evidence="5">The sequence shown here is derived from an EMBL/GenBank/DDBJ whole genome shotgun (WGS) entry which is preliminary data.</text>
</comment>
<gene>
    <name evidence="5" type="ORF">QLQ12_17445</name>
</gene>
<dbReference type="PANTHER" id="PTHR11475">
    <property type="entry name" value="OXIDASE/PEROXIDASE"/>
    <property type="match status" value="1"/>
</dbReference>
<protein>
    <submittedName>
        <fullName evidence="5">Heme peroxidase family protein</fullName>
    </submittedName>
</protein>
<evidence type="ECO:0000256" key="4">
    <source>
        <dbReference type="SAM" id="MobiDB-lite"/>
    </source>
</evidence>
<feature type="region of interest" description="Disordered" evidence="4">
    <location>
        <begin position="1"/>
        <end position="22"/>
    </location>
</feature>